<evidence type="ECO:0000256" key="4">
    <source>
        <dbReference type="SAM" id="Phobius"/>
    </source>
</evidence>
<evidence type="ECO:0000259" key="5">
    <source>
        <dbReference type="SMART" id="SM00563"/>
    </source>
</evidence>
<evidence type="ECO:0000256" key="3">
    <source>
        <dbReference type="ARBA" id="ARBA00023315"/>
    </source>
</evidence>
<keyword evidence="3 6" id="KW-0012">Acyltransferase</keyword>
<feature type="transmembrane region" description="Helical" evidence="4">
    <location>
        <begin position="9"/>
        <end position="28"/>
    </location>
</feature>
<dbReference type="RefSeq" id="WP_064084225.1">
    <property type="nucleotide sequence ID" value="NZ_LXSF01000005.1"/>
</dbReference>
<evidence type="ECO:0000313" key="6">
    <source>
        <dbReference type="EMBL" id="OAM16571.1"/>
    </source>
</evidence>
<comment type="caution">
    <text evidence="6">The sequence shown here is derived from an EMBL/GenBank/DDBJ whole genome shotgun (WGS) entry which is preliminary data.</text>
</comment>
<dbReference type="SMART" id="SM00563">
    <property type="entry name" value="PlsC"/>
    <property type="match status" value="1"/>
</dbReference>
<dbReference type="Proteomes" id="UP000078003">
    <property type="component" value="Unassembled WGS sequence"/>
</dbReference>
<sequence length="255" mass="28033">MFSLWIRNLTYWLLMAIITPPLFLLMLLTAPIPGALHALATRWALMLMWLLENIVGLKYRVEGAENIPAGPAIICCKHQSGWETLATQKIFPPQVFVAKRELFRIPFFGWGLKLAGTIGIDRRNPGKASAQIIEQGSKRKAQGYWITIFPEGTRMPPGSKGRYKSGAARTAQLLEMDIVPVALNSGEFWPKNSFLKHPGEISVIICPPIKHDSGSITELTAAIETAIESQMPRITGRGPCYGGAKPGIEQQGGTV</sequence>
<dbReference type="EMBL" id="LXSF01000005">
    <property type="protein sequence ID" value="OAM16571.1"/>
    <property type="molecule type" value="Genomic_DNA"/>
</dbReference>
<dbReference type="PANTHER" id="PTHR10434">
    <property type="entry name" value="1-ACYL-SN-GLYCEROL-3-PHOSPHATE ACYLTRANSFERASE"/>
    <property type="match status" value="1"/>
</dbReference>
<keyword evidence="4" id="KW-0472">Membrane</keyword>
<keyword evidence="4" id="KW-1133">Transmembrane helix</keyword>
<comment type="pathway">
    <text evidence="1">Lipid metabolism.</text>
</comment>
<organism evidence="6 7">
    <name type="scientific">Eikenella corrodens</name>
    <dbReference type="NCBI Taxonomy" id="539"/>
    <lineage>
        <taxon>Bacteria</taxon>
        <taxon>Pseudomonadati</taxon>
        <taxon>Pseudomonadota</taxon>
        <taxon>Betaproteobacteria</taxon>
        <taxon>Neisseriales</taxon>
        <taxon>Neisseriaceae</taxon>
        <taxon>Eikenella</taxon>
    </lineage>
</organism>
<dbReference type="GO" id="GO:0006654">
    <property type="term" value="P:phosphatidic acid biosynthetic process"/>
    <property type="evidence" value="ECO:0007669"/>
    <property type="project" value="TreeGrafter"/>
</dbReference>
<name>A0A1A9RE42_EIKCO</name>
<feature type="domain" description="Phospholipid/glycerol acyltransferase" evidence="5">
    <location>
        <begin position="72"/>
        <end position="186"/>
    </location>
</feature>
<reference evidence="7" key="1">
    <citation type="submission" date="2016-05" db="EMBL/GenBank/DDBJ databases">
        <title>Draft genome of Corynebacterium afermentans subsp. afermentans LCDC 88199T.</title>
        <authorList>
            <person name="Bernier A.-M."/>
            <person name="Bernard K."/>
        </authorList>
    </citation>
    <scope>NUCLEOTIDE SEQUENCE [LARGE SCALE GENOMIC DNA]</scope>
    <source>
        <strain evidence="7">NML01-0328</strain>
    </source>
</reference>
<dbReference type="GO" id="GO:0003841">
    <property type="term" value="F:1-acylglycerol-3-phosphate O-acyltransferase activity"/>
    <property type="evidence" value="ECO:0007669"/>
    <property type="project" value="TreeGrafter"/>
</dbReference>
<evidence type="ECO:0000256" key="2">
    <source>
        <dbReference type="ARBA" id="ARBA00022679"/>
    </source>
</evidence>
<dbReference type="CDD" id="cd07989">
    <property type="entry name" value="LPLAT_AGPAT-like"/>
    <property type="match status" value="1"/>
</dbReference>
<dbReference type="AlphaFoldDB" id="A0A1A9RE42"/>
<dbReference type="SUPFAM" id="SSF69593">
    <property type="entry name" value="Glycerol-3-phosphate (1)-acyltransferase"/>
    <property type="match status" value="1"/>
</dbReference>
<dbReference type="Pfam" id="PF01553">
    <property type="entry name" value="Acyltransferase"/>
    <property type="match status" value="1"/>
</dbReference>
<keyword evidence="2 6" id="KW-0808">Transferase</keyword>
<keyword evidence="4" id="KW-0812">Transmembrane</keyword>
<evidence type="ECO:0000313" key="7">
    <source>
        <dbReference type="Proteomes" id="UP000078003"/>
    </source>
</evidence>
<proteinExistence type="predicted"/>
<protein>
    <submittedName>
        <fullName evidence="6">Acyl-phosphate glycerol 3-phosphate acyltransferase</fullName>
    </submittedName>
</protein>
<dbReference type="InterPro" id="IPR002123">
    <property type="entry name" value="Plipid/glycerol_acylTrfase"/>
</dbReference>
<accession>A0A1A9RE42</accession>
<evidence type="ECO:0000256" key="1">
    <source>
        <dbReference type="ARBA" id="ARBA00005189"/>
    </source>
</evidence>
<dbReference type="PANTHER" id="PTHR10434:SF40">
    <property type="entry name" value="1-ACYL-SN-GLYCEROL-3-PHOSPHATE ACYLTRANSFERASE"/>
    <property type="match status" value="1"/>
</dbReference>
<gene>
    <name evidence="6" type="ORF">A7P85_06070</name>
</gene>